<evidence type="ECO:0000313" key="6">
    <source>
        <dbReference type="Proteomes" id="UP000515947"/>
    </source>
</evidence>
<evidence type="ECO:0000256" key="1">
    <source>
        <dbReference type="ARBA" id="ARBA00022676"/>
    </source>
</evidence>
<organism evidence="5 6">
    <name type="scientific">Nocardioides mesophilus</name>
    <dbReference type="NCBI Taxonomy" id="433659"/>
    <lineage>
        <taxon>Bacteria</taxon>
        <taxon>Bacillati</taxon>
        <taxon>Actinomycetota</taxon>
        <taxon>Actinomycetes</taxon>
        <taxon>Propionibacteriales</taxon>
        <taxon>Nocardioidaceae</taxon>
        <taxon>Nocardioides</taxon>
    </lineage>
</organism>
<dbReference type="Pfam" id="PF00534">
    <property type="entry name" value="Glycos_transf_1"/>
    <property type="match status" value="1"/>
</dbReference>
<accession>A0A7G9REK6</accession>
<dbReference type="Gene3D" id="3.40.50.2000">
    <property type="entry name" value="Glycogen Phosphorylase B"/>
    <property type="match status" value="2"/>
</dbReference>
<evidence type="ECO:0000313" key="5">
    <source>
        <dbReference type="EMBL" id="QNN54031.1"/>
    </source>
</evidence>
<dbReference type="GO" id="GO:1901137">
    <property type="term" value="P:carbohydrate derivative biosynthetic process"/>
    <property type="evidence" value="ECO:0007669"/>
    <property type="project" value="UniProtKB-ARBA"/>
</dbReference>
<sequence>MRILLAHSQHSARGGADKVMEQEQELLREAGHEARQYVAADAGSTGQPAWRQAADAVWNNAAYRALRQEIRSFRPDVLHVHTPFPVLSPAAFRAASAEGIPAVTTVHSYRYSCIAGTLRRDGRICEDCVGSQWKTSGLRHGCYHGRAASAAMTTSLVLHHRSGTFKNDVSRFLTLTEFARAVLVRDGIPADRVVVKPNFVEDPGHPVDYARRDPIALFAGRLVPEKGITTLLEAWRGARGSGARLVIVGDGPLREVVERAAGDDPSIDFRGWQTPEEVGALQARSRLTVVCSEWYEGQPLVLLDALAHGTPLVVSDLDNLSSSVLAAGAGLSFRTGDPGSLGEALSAVLGDPGHAAAMGSRARDLYLRAHTPSAILADLERIYGEVIAESHP</sequence>
<keyword evidence="2 5" id="KW-0808">Transferase</keyword>
<dbReference type="Pfam" id="PF13439">
    <property type="entry name" value="Glyco_transf_4"/>
    <property type="match status" value="1"/>
</dbReference>
<dbReference type="InterPro" id="IPR001296">
    <property type="entry name" value="Glyco_trans_1"/>
</dbReference>
<dbReference type="PANTHER" id="PTHR45947:SF13">
    <property type="entry name" value="TRANSFERASE"/>
    <property type="match status" value="1"/>
</dbReference>
<evidence type="ECO:0000259" key="3">
    <source>
        <dbReference type="Pfam" id="PF00534"/>
    </source>
</evidence>
<dbReference type="KEGG" id="nmes:H9L09_06535"/>
<dbReference type="GO" id="GO:0016757">
    <property type="term" value="F:glycosyltransferase activity"/>
    <property type="evidence" value="ECO:0007669"/>
    <property type="project" value="UniProtKB-KW"/>
</dbReference>
<dbReference type="RefSeq" id="WP_187579873.1">
    <property type="nucleotide sequence ID" value="NZ_CP060713.1"/>
</dbReference>
<dbReference type="SUPFAM" id="SSF53756">
    <property type="entry name" value="UDP-Glycosyltransferase/glycogen phosphorylase"/>
    <property type="match status" value="1"/>
</dbReference>
<evidence type="ECO:0000259" key="4">
    <source>
        <dbReference type="Pfam" id="PF13439"/>
    </source>
</evidence>
<keyword evidence="6" id="KW-1185">Reference proteome</keyword>
<dbReference type="InterPro" id="IPR050194">
    <property type="entry name" value="Glycosyltransferase_grp1"/>
</dbReference>
<feature type="domain" description="Glycosyltransferase subfamily 4-like N-terminal" evidence="4">
    <location>
        <begin position="14"/>
        <end position="201"/>
    </location>
</feature>
<proteinExistence type="predicted"/>
<keyword evidence="1" id="KW-0328">Glycosyltransferase</keyword>
<gene>
    <name evidence="5" type="ORF">H9L09_06535</name>
</gene>
<dbReference type="InterPro" id="IPR028098">
    <property type="entry name" value="Glyco_trans_4-like_N"/>
</dbReference>
<dbReference type="PANTHER" id="PTHR45947">
    <property type="entry name" value="SULFOQUINOVOSYL TRANSFERASE SQD2"/>
    <property type="match status" value="1"/>
</dbReference>
<protein>
    <submittedName>
        <fullName evidence="5">Glycosyltransferase family 4 protein</fullName>
    </submittedName>
</protein>
<feature type="domain" description="Glycosyl transferase family 1" evidence="3">
    <location>
        <begin position="212"/>
        <end position="363"/>
    </location>
</feature>
<dbReference type="Proteomes" id="UP000515947">
    <property type="component" value="Chromosome"/>
</dbReference>
<evidence type="ECO:0000256" key="2">
    <source>
        <dbReference type="ARBA" id="ARBA00022679"/>
    </source>
</evidence>
<dbReference type="EMBL" id="CP060713">
    <property type="protein sequence ID" value="QNN54031.1"/>
    <property type="molecule type" value="Genomic_DNA"/>
</dbReference>
<dbReference type="AlphaFoldDB" id="A0A7G9REK6"/>
<reference evidence="5 6" key="1">
    <citation type="submission" date="2020-08" db="EMBL/GenBank/DDBJ databases">
        <title>Genome sequence of Nocardioides mesophilus KACC 16243T.</title>
        <authorList>
            <person name="Hyun D.-W."/>
            <person name="Bae J.-W."/>
        </authorList>
    </citation>
    <scope>NUCLEOTIDE SEQUENCE [LARGE SCALE GENOMIC DNA]</scope>
    <source>
        <strain evidence="5 6">KACC 16243</strain>
    </source>
</reference>
<dbReference type="CDD" id="cd03801">
    <property type="entry name" value="GT4_PimA-like"/>
    <property type="match status" value="1"/>
</dbReference>
<name>A0A7G9REK6_9ACTN</name>